<dbReference type="InterPro" id="IPR051723">
    <property type="entry name" value="Bact_OM_Invasion-Related"/>
</dbReference>
<evidence type="ECO:0000256" key="3">
    <source>
        <dbReference type="ARBA" id="ARBA00022692"/>
    </source>
</evidence>
<keyword evidence="2" id="KW-1134">Transmembrane beta strand</keyword>
<organism evidence="7 8">
    <name type="scientific">Klebsiella pneumoniae subsp. pneumoniae (strain ATCC 700721 / MGH 78578)</name>
    <dbReference type="NCBI Taxonomy" id="272620"/>
    <lineage>
        <taxon>Bacteria</taxon>
        <taxon>Pseudomonadati</taxon>
        <taxon>Pseudomonadota</taxon>
        <taxon>Gammaproteobacteria</taxon>
        <taxon>Enterobacterales</taxon>
        <taxon>Enterobacteriaceae</taxon>
        <taxon>Klebsiella/Raoultella group</taxon>
        <taxon>Klebsiella</taxon>
        <taxon>Klebsiella pneumoniae complex</taxon>
    </lineage>
</organism>
<dbReference type="InterPro" id="IPR000758">
    <property type="entry name" value="Enterovir_OMP"/>
</dbReference>
<dbReference type="PRINTS" id="PR00316">
    <property type="entry name" value="ENTEROVIROMP"/>
</dbReference>
<dbReference type="Pfam" id="PF13505">
    <property type="entry name" value="OMP_b-brl"/>
    <property type="match status" value="1"/>
</dbReference>
<evidence type="ECO:0000259" key="6">
    <source>
        <dbReference type="Pfam" id="PF13505"/>
    </source>
</evidence>
<proteinExistence type="predicted"/>
<keyword evidence="4" id="KW-0732">Signal</keyword>
<dbReference type="PANTHER" id="PTHR35892:SF2">
    <property type="entry name" value="OUTER MEMBRANE PROTEIN PAGN"/>
    <property type="match status" value="1"/>
</dbReference>
<dbReference type="SUPFAM" id="SSF56925">
    <property type="entry name" value="OMPA-like"/>
    <property type="match status" value="1"/>
</dbReference>
<dbReference type="AlphaFoldDB" id="A6T551"/>
<dbReference type="GO" id="GO:0044384">
    <property type="term" value="C:host outer membrane"/>
    <property type="evidence" value="ECO:0007669"/>
    <property type="project" value="InterPro"/>
</dbReference>
<dbReference type="KEGG" id="kpn:KPN_00269"/>
<dbReference type="PANTHER" id="PTHR35892">
    <property type="entry name" value="OUTER MEMBRANE PROTEIN PAGN-RELATED"/>
    <property type="match status" value="1"/>
</dbReference>
<evidence type="ECO:0000256" key="1">
    <source>
        <dbReference type="ARBA" id="ARBA00004571"/>
    </source>
</evidence>
<dbReference type="STRING" id="272620.KPN_00269"/>
<sequence length="206" mass="23102">MVILLPQSVFYGDCLLISIELFTSKELYMQRIFSPWIMAALLFSPALAVAMENHTLSVGYAQTHLSALKNSASKDLRGLALKYRYEFNSDWGVLTSLTATRHEVQNYKWDAGKLHKDGDNTTSYSSLMIGPTYRFNDYISLYGNVGMAEMKIKNRDNHSSSENAFAYGAGVIFNPLTNLSLGLSWETAKLLFVDTNTFGVSVGYRF</sequence>
<evidence type="ECO:0000313" key="7">
    <source>
        <dbReference type="EMBL" id="ABR75722.1"/>
    </source>
</evidence>
<dbReference type="Proteomes" id="UP000000265">
    <property type="component" value="Chromosome"/>
</dbReference>
<dbReference type="InterPro" id="IPR027385">
    <property type="entry name" value="Beta-barrel_OMP"/>
</dbReference>
<keyword evidence="3" id="KW-0812">Transmembrane</keyword>
<dbReference type="EnsemblBacteria" id="ABR75722">
    <property type="protein sequence ID" value="ABR75722"/>
    <property type="gene ID" value="KPN_00269"/>
</dbReference>
<comment type="subcellular location">
    <subcellularLocation>
        <location evidence="1">Cell outer membrane</location>
        <topology evidence="1">Multi-pass membrane protein</topology>
    </subcellularLocation>
</comment>
<evidence type="ECO:0000256" key="5">
    <source>
        <dbReference type="ARBA" id="ARBA00023136"/>
    </source>
</evidence>
<dbReference type="HOGENOM" id="CLU_099385_1_0_6"/>
<name>A6T551_KLEP7</name>
<dbReference type="Gene3D" id="2.40.160.20">
    <property type="match status" value="1"/>
</dbReference>
<evidence type="ECO:0000256" key="2">
    <source>
        <dbReference type="ARBA" id="ARBA00022452"/>
    </source>
</evidence>
<accession>A6T551</accession>
<reference evidence="7 8" key="2">
    <citation type="submission" date="2006-09" db="EMBL/GenBank/DDBJ databases">
        <authorList>
            <consortium name="The Klebsiella pneumonia Genome Sequencing Project"/>
            <person name="McClelland M."/>
            <person name="Sanderson E.K."/>
            <person name="Spieth J."/>
            <person name="Clifton W.S."/>
            <person name="Latreille P."/>
            <person name="Sabo A."/>
            <person name="Pepin K."/>
            <person name="Bhonagiri V."/>
            <person name="Porwollik S."/>
            <person name="Ali J."/>
            <person name="Wilson R.K."/>
        </authorList>
    </citation>
    <scope>NUCLEOTIDE SEQUENCE [LARGE SCALE GENOMIC DNA]</scope>
    <source>
        <strain evidence="8">ATCC 700721 / MGH 78578</strain>
    </source>
</reference>
<feature type="domain" description="Outer membrane protein beta-barrel" evidence="6">
    <location>
        <begin position="39"/>
        <end position="206"/>
    </location>
</feature>
<dbReference type="PaxDb" id="272620-KPN_00269"/>
<gene>
    <name evidence="7" type="ORF">KPN_00269</name>
</gene>
<dbReference type="InterPro" id="IPR011250">
    <property type="entry name" value="OMP/PagP_B-barrel"/>
</dbReference>
<reference evidence="7 8" key="1">
    <citation type="journal article" date="2001" name="Nature">
        <title>Complete genome sequence of Salmonella enterica serovar Typhimurium LT2.</title>
        <authorList>
            <person name="McClelland M."/>
            <person name="Sanderson K.E."/>
            <person name="Spieth J."/>
            <person name="Clifton S.W."/>
            <person name="Latreille P."/>
            <person name="Courtney L."/>
            <person name="Porwollik S."/>
            <person name="Ali J."/>
            <person name="Dante M."/>
            <person name="Du F."/>
            <person name="Hou S."/>
            <person name="Layman D."/>
            <person name="Leonard S."/>
            <person name="Nguyen C."/>
            <person name="Scott K."/>
            <person name="Holmes A."/>
            <person name="Grewal N."/>
            <person name="Mulvaney E."/>
            <person name="Ryan E."/>
            <person name="Sun H."/>
            <person name="Florea L."/>
            <person name="Miller W."/>
            <person name="Stoneking T."/>
            <person name="Nhan M."/>
            <person name="Waterston R."/>
            <person name="Wilson R.K."/>
        </authorList>
    </citation>
    <scope>NUCLEOTIDE SEQUENCE [LARGE SCALE GENOMIC DNA]</scope>
    <source>
        <strain evidence="8">ATCC 700721 / MGH 78578</strain>
    </source>
</reference>
<keyword evidence="5" id="KW-0472">Membrane</keyword>
<dbReference type="GO" id="GO:0009279">
    <property type="term" value="C:cell outer membrane"/>
    <property type="evidence" value="ECO:0007669"/>
    <property type="project" value="UniProtKB-SubCell"/>
</dbReference>
<evidence type="ECO:0000256" key="4">
    <source>
        <dbReference type="ARBA" id="ARBA00022729"/>
    </source>
</evidence>
<dbReference type="EMBL" id="CP000647">
    <property type="protein sequence ID" value="ABR75722.1"/>
    <property type="molecule type" value="Genomic_DNA"/>
</dbReference>
<protein>
    <submittedName>
        <fullName evidence="7">Outer membrane protein</fullName>
    </submittedName>
</protein>
<evidence type="ECO:0000313" key="8">
    <source>
        <dbReference type="Proteomes" id="UP000000265"/>
    </source>
</evidence>